<sequence length="83" mass="9277">MKKNILAVAIISATAATSANAINLIEKDGFIYEVNGDVQIQLQKDNGKDKHLYFNYDSLEIENLVAYEVTEDLTAFGILTFDY</sequence>
<reference evidence="2 3" key="1">
    <citation type="submission" date="2022-02" db="EMBL/GenBank/DDBJ databases">
        <title>Emergence and expansion in Europe of a Vibrio aestuarianus clonal complex pathogenic for oysters.</title>
        <authorList>
            <person name="Mesnil A."/>
            <person name="Travers M.-A."/>
        </authorList>
    </citation>
    <scope>NUCLEOTIDE SEQUENCE [LARGE SCALE GENOMIC DNA]</scope>
    <source>
        <strain evidence="2 3">U17</strain>
    </source>
</reference>
<feature type="chain" id="PRO_5044875985" description="Porin" evidence="1">
    <location>
        <begin position="22"/>
        <end position="83"/>
    </location>
</feature>
<dbReference type="RefSeq" id="WP_261927063.1">
    <property type="nucleotide sequence ID" value="NZ_CALYLG010000242.1"/>
</dbReference>
<protein>
    <recommendedName>
        <fullName evidence="4">Porin</fullName>
    </recommendedName>
</protein>
<name>A0ABD7YRT0_9VIBR</name>
<gene>
    <name evidence="2" type="ORF">PYE67_16370</name>
</gene>
<proteinExistence type="predicted"/>
<evidence type="ECO:0000313" key="2">
    <source>
        <dbReference type="EMBL" id="WGK87675.1"/>
    </source>
</evidence>
<dbReference type="AlphaFoldDB" id="A0ABD7YRT0"/>
<accession>A0ABD7YRT0</accession>
<dbReference type="EMBL" id="CP118712">
    <property type="protein sequence ID" value="WGK87675.1"/>
    <property type="molecule type" value="Genomic_DNA"/>
</dbReference>
<evidence type="ECO:0000256" key="1">
    <source>
        <dbReference type="SAM" id="SignalP"/>
    </source>
</evidence>
<keyword evidence="1" id="KW-0732">Signal</keyword>
<dbReference type="Proteomes" id="UP001241226">
    <property type="component" value="Chromosome 2"/>
</dbReference>
<feature type="signal peptide" evidence="1">
    <location>
        <begin position="1"/>
        <end position="21"/>
    </location>
</feature>
<evidence type="ECO:0008006" key="4">
    <source>
        <dbReference type="Google" id="ProtNLM"/>
    </source>
</evidence>
<organism evidence="2 3">
    <name type="scientific">Vibrio aestuarianus</name>
    <dbReference type="NCBI Taxonomy" id="28171"/>
    <lineage>
        <taxon>Bacteria</taxon>
        <taxon>Pseudomonadati</taxon>
        <taxon>Pseudomonadota</taxon>
        <taxon>Gammaproteobacteria</taxon>
        <taxon>Vibrionales</taxon>
        <taxon>Vibrionaceae</taxon>
        <taxon>Vibrio</taxon>
    </lineage>
</organism>
<evidence type="ECO:0000313" key="3">
    <source>
        <dbReference type="Proteomes" id="UP001241226"/>
    </source>
</evidence>